<proteinExistence type="predicted"/>
<evidence type="ECO:0000313" key="3">
    <source>
        <dbReference type="Proteomes" id="UP000027100"/>
    </source>
</evidence>
<name>A0A062VLF6_9PROT</name>
<reference evidence="2 3" key="1">
    <citation type="journal article" date="2014" name="Antonie Van Leeuwenhoek">
        <title>Hyphomonas beringensis sp. nov. and Hyphomonas chukchiensis sp. nov., isolated from surface seawater of the Bering Sea and Chukchi Sea.</title>
        <authorList>
            <person name="Li C."/>
            <person name="Lai Q."/>
            <person name="Li G."/>
            <person name="Dong C."/>
            <person name="Wang J."/>
            <person name="Liao Y."/>
            <person name="Shao Z."/>
        </authorList>
    </citation>
    <scope>NUCLEOTIDE SEQUENCE [LARGE SCALE GENOMIC DNA]</scope>
    <source>
        <strain evidence="2 3">PS728</strain>
    </source>
</reference>
<accession>A0A062VLF6</accession>
<dbReference type="Gene3D" id="3.40.50.10330">
    <property type="entry name" value="Probable inorganic polyphosphate/atp-NAD kinase, domain 1"/>
    <property type="match status" value="1"/>
</dbReference>
<organism evidence="2 3">
    <name type="scientific">Hyphomonas polymorpha PS728</name>
    <dbReference type="NCBI Taxonomy" id="1280954"/>
    <lineage>
        <taxon>Bacteria</taxon>
        <taxon>Pseudomonadati</taxon>
        <taxon>Pseudomonadota</taxon>
        <taxon>Alphaproteobacteria</taxon>
        <taxon>Hyphomonadales</taxon>
        <taxon>Hyphomonadaceae</taxon>
        <taxon>Hyphomonas</taxon>
    </lineage>
</organism>
<sequence>MSRKIGFIVNPLSHTVQRKGSTLERVAARVEDAVLIRIDDFARLPDQLRQLTAEHPSAVFVEGGDGTLQAVLSGWPGFAEGSAQLPDMGILPGGSTNLAFKVAGLRRSAGDDIEALIRSGRADSLSTRTSLPALRIESSNLPAPLVGMLLSTGSLARAMLYTQKQIHGDGHRGSLAVANAAARFVVSPGSYLDTDGAPLLRPCDYKAESAVFRLQGVHALSLMTTLPYLSLGLKPFWGEEGGPIALTYAQWPISAFRAAFLKILANATGPEMTRHGLTSYRTDRLTLNCSGPIVLDGELLQIPAYDPIRITSTRPIRFLR</sequence>
<dbReference type="SUPFAM" id="SSF111331">
    <property type="entry name" value="NAD kinase/diacylglycerol kinase-like"/>
    <property type="match status" value="1"/>
</dbReference>
<gene>
    <name evidence="2" type="ORF">HPO_05827</name>
</gene>
<dbReference type="InterPro" id="IPR016064">
    <property type="entry name" value="NAD/diacylglycerol_kinase_sf"/>
</dbReference>
<dbReference type="STRING" id="1280954.HPO_05827"/>
<dbReference type="EMBL" id="ARYM01000005">
    <property type="protein sequence ID" value="KCZ99431.1"/>
    <property type="molecule type" value="Genomic_DNA"/>
</dbReference>
<evidence type="ECO:0000259" key="1">
    <source>
        <dbReference type="PROSITE" id="PS50146"/>
    </source>
</evidence>
<dbReference type="PATRIC" id="fig|1280954.3.peg.1189"/>
<evidence type="ECO:0000313" key="2">
    <source>
        <dbReference type="EMBL" id="KCZ99431.1"/>
    </source>
</evidence>
<protein>
    <recommendedName>
        <fullName evidence="1">DAGKc domain-containing protein</fullName>
    </recommendedName>
</protein>
<comment type="caution">
    <text evidence="2">The sequence shown here is derived from an EMBL/GenBank/DDBJ whole genome shotgun (WGS) entry which is preliminary data.</text>
</comment>
<dbReference type="AlphaFoldDB" id="A0A062VLF6"/>
<dbReference type="PROSITE" id="PS50146">
    <property type="entry name" value="DAGK"/>
    <property type="match status" value="1"/>
</dbReference>
<feature type="domain" description="DAGKc" evidence="1">
    <location>
        <begin position="1"/>
        <end position="140"/>
    </location>
</feature>
<dbReference type="InterPro" id="IPR017438">
    <property type="entry name" value="ATP-NAD_kinase_N"/>
</dbReference>
<keyword evidence="3" id="KW-1185">Reference proteome</keyword>
<dbReference type="InterPro" id="IPR001206">
    <property type="entry name" value="Diacylglycerol_kinase_cat_dom"/>
</dbReference>
<dbReference type="Proteomes" id="UP000027100">
    <property type="component" value="Unassembled WGS sequence"/>
</dbReference>
<dbReference type="GO" id="GO:0016301">
    <property type="term" value="F:kinase activity"/>
    <property type="evidence" value="ECO:0007669"/>
    <property type="project" value="InterPro"/>
</dbReference>
<dbReference type="Pfam" id="PF00781">
    <property type="entry name" value="DAGK_cat"/>
    <property type="match status" value="1"/>
</dbReference>
<dbReference type="OrthoDB" id="8557048at2"/>
<dbReference type="eggNOG" id="COG1597">
    <property type="taxonomic scope" value="Bacteria"/>
</dbReference>
<dbReference type="RefSeq" id="WP_035595691.1">
    <property type="nucleotide sequence ID" value="NZ_ARYM01000005.1"/>
</dbReference>